<evidence type="ECO:0000313" key="11">
    <source>
        <dbReference type="Proteomes" id="UP001168877"/>
    </source>
</evidence>
<organism evidence="10 11">
    <name type="scientific">Acer saccharum</name>
    <name type="common">Sugar maple</name>
    <dbReference type="NCBI Taxonomy" id="4024"/>
    <lineage>
        <taxon>Eukaryota</taxon>
        <taxon>Viridiplantae</taxon>
        <taxon>Streptophyta</taxon>
        <taxon>Embryophyta</taxon>
        <taxon>Tracheophyta</taxon>
        <taxon>Spermatophyta</taxon>
        <taxon>Magnoliopsida</taxon>
        <taxon>eudicotyledons</taxon>
        <taxon>Gunneridae</taxon>
        <taxon>Pentapetalae</taxon>
        <taxon>rosids</taxon>
        <taxon>malvids</taxon>
        <taxon>Sapindales</taxon>
        <taxon>Sapindaceae</taxon>
        <taxon>Hippocastanoideae</taxon>
        <taxon>Acereae</taxon>
        <taxon>Acer</taxon>
    </lineage>
</organism>
<name>A0AA39VSR7_ACESA</name>
<evidence type="ECO:0000256" key="3">
    <source>
        <dbReference type="ARBA" id="ARBA00022614"/>
    </source>
</evidence>
<dbReference type="PANTHER" id="PTHR48062">
    <property type="entry name" value="RECEPTOR-LIKE PROTEIN 14"/>
    <property type="match status" value="1"/>
</dbReference>
<protein>
    <submittedName>
        <fullName evidence="10">Uncharacterized protein</fullName>
    </submittedName>
</protein>
<dbReference type="Gene3D" id="3.80.10.10">
    <property type="entry name" value="Ribonuclease Inhibitor"/>
    <property type="match status" value="1"/>
</dbReference>
<dbReference type="Pfam" id="PF00560">
    <property type="entry name" value="LRR_1"/>
    <property type="match status" value="5"/>
</dbReference>
<comment type="similarity">
    <text evidence="2">Belongs to the RLP family.</text>
</comment>
<reference evidence="10" key="1">
    <citation type="journal article" date="2022" name="Plant J.">
        <title>Strategies of tolerance reflected in two North American maple genomes.</title>
        <authorList>
            <person name="McEvoy S.L."/>
            <person name="Sezen U.U."/>
            <person name="Trouern-Trend A."/>
            <person name="McMahon S.M."/>
            <person name="Schaberg P.G."/>
            <person name="Yang J."/>
            <person name="Wegrzyn J.L."/>
            <person name="Swenson N.G."/>
        </authorList>
    </citation>
    <scope>NUCLEOTIDE SEQUENCE</scope>
    <source>
        <strain evidence="10">NS2018</strain>
    </source>
</reference>
<evidence type="ECO:0000256" key="6">
    <source>
        <dbReference type="ARBA" id="ARBA00022989"/>
    </source>
</evidence>
<keyword evidence="5" id="KW-0677">Repeat</keyword>
<keyword evidence="4" id="KW-0812">Transmembrane</keyword>
<dbReference type="GO" id="GO:0016020">
    <property type="term" value="C:membrane"/>
    <property type="evidence" value="ECO:0007669"/>
    <property type="project" value="UniProtKB-SubCell"/>
</dbReference>
<evidence type="ECO:0000256" key="8">
    <source>
        <dbReference type="ARBA" id="ARBA00023170"/>
    </source>
</evidence>
<dbReference type="FunFam" id="3.80.10.10:FF:000111">
    <property type="entry name" value="LRR receptor-like serine/threonine-protein kinase ERECTA"/>
    <property type="match status" value="1"/>
</dbReference>
<proteinExistence type="inferred from homology"/>
<dbReference type="AlphaFoldDB" id="A0AA39VSR7"/>
<dbReference type="FunFam" id="3.80.10.10:FF:000383">
    <property type="entry name" value="Leucine-rich repeat receptor protein kinase EMS1"/>
    <property type="match status" value="1"/>
</dbReference>
<dbReference type="EMBL" id="JAUESC010000380">
    <property type="protein sequence ID" value="KAK0591850.1"/>
    <property type="molecule type" value="Genomic_DNA"/>
</dbReference>
<keyword evidence="6" id="KW-1133">Transmembrane helix</keyword>
<dbReference type="SUPFAM" id="SSF52058">
    <property type="entry name" value="L domain-like"/>
    <property type="match status" value="1"/>
</dbReference>
<dbReference type="PANTHER" id="PTHR48062:SF63">
    <property type="entry name" value="RECEPTOR-LIKE PROTEIN 1"/>
    <property type="match status" value="1"/>
</dbReference>
<keyword evidence="3" id="KW-0433">Leucine-rich repeat</keyword>
<evidence type="ECO:0000256" key="7">
    <source>
        <dbReference type="ARBA" id="ARBA00023136"/>
    </source>
</evidence>
<dbReference type="PRINTS" id="PR00019">
    <property type="entry name" value="LEURICHRPT"/>
</dbReference>
<dbReference type="InterPro" id="IPR032675">
    <property type="entry name" value="LRR_dom_sf"/>
</dbReference>
<evidence type="ECO:0000256" key="1">
    <source>
        <dbReference type="ARBA" id="ARBA00004167"/>
    </source>
</evidence>
<reference evidence="10" key="2">
    <citation type="submission" date="2023-06" db="EMBL/GenBank/DDBJ databases">
        <authorList>
            <person name="Swenson N.G."/>
            <person name="Wegrzyn J.L."/>
            <person name="Mcevoy S.L."/>
        </authorList>
    </citation>
    <scope>NUCLEOTIDE SEQUENCE</scope>
    <source>
        <strain evidence="10">NS2018</strain>
        <tissue evidence="10">Leaf</tissue>
    </source>
</reference>
<comment type="subcellular location">
    <subcellularLocation>
        <location evidence="1">Membrane</location>
        <topology evidence="1">Single-pass membrane protein</topology>
    </subcellularLocation>
</comment>
<dbReference type="SMART" id="SM00369">
    <property type="entry name" value="LRR_TYP"/>
    <property type="match status" value="3"/>
</dbReference>
<keyword evidence="9" id="KW-0325">Glycoprotein</keyword>
<dbReference type="InterPro" id="IPR001611">
    <property type="entry name" value="Leu-rich_rpt"/>
</dbReference>
<evidence type="ECO:0000256" key="2">
    <source>
        <dbReference type="ARBA" id="ARBA00009592"/>
    </source>
</evidence>
<comment type="caution">
    <text evidence="10">The sequence shown here is derived from an EMBL/GenBank/DDBJ whole genome shotgun (WGS) entry which is preliminary data.</text>
</comment>
<keyword evidence="7" id="KW-0472">Membrane</keyword>
<keyword evidence="11" id="KW-1185">Reference proteome</keyword>
<dbReference type="InterPro" id="IPR051502">
    <property type="entry name" value="RLP_Defense_Trigger"/>
</dbReference>
<sequence length="430" mass="48046">MASSFNLSSVKYLYMHKNAFSGSIPNAVFRSSNLTALDLSDNNFSGSIPNQIDDKSTNLCFLLLRGNRLKGHIPHELCNLKDLRILDLSHNMLSGSVPSCFTNMLFWAVEDEQNYEFASVLYTMNYNVGLPITSYNFTLSLLLFTEGLVWPFLEVEVEFVSKNRYEFYKGTVLRYMVGLDLSSNELTGDIPLEIGYLKNIHAINPSHNFLSGSIPESFTNLKNIESLDLSHNKLSGQIPPQLTELYSLAIFNVSFNNLSGPTPNKGQFANFDESNYGDNPGLCGPQIKRSCSSEPTTPYSSAGEKEDESAIDMVSFYWSLFASYVTTIMGQKKRKREKGREKERKPLAVVAPLAVAATLVESARPLVIAIPLAVTAPLVVAPPLAESAALGRRTDPPFRRTIRTDPPFRRTIISTHECTGRLMLWFIFEF</sequence>
<accession>A0AA39VSR7</accession>
<evidence type="ECO:0000256" key="9">
    <source>
        <dbReference type="ARBA" id="ARBA00023180"/>
    </source>
</evidence>
<evidence type="ECO:0000256" key="5">
    <source>
        <dbReference type="ARBA" id="ARBA00022737"/>
    </source>
</evidence>
<evidence type="ECO:0000256" key="4">
    <source>
        <dbReference type="ARBA" id="ARBA00022692"/>
    </source>
</evidence>
<dbReference type="Proteomes" id="UP001168877">
    <property type="component" value="Unassembled WGS sequence"/>
</dbReference>
<evidence type="ECO:0000313" key="10">
    <source>
        <dbReference type="EMBL" id="KAK0591850.1"/>
    </source>
</evidence>
<gene>
    <name evidence="10" type="ORF">LWI29_009196</name>
</gene>
<dbReference type="InterPro" id="IPR003591">
    <property type="entry name" value="Leu-rich_rpt_typical-subtyp"/>
</dbReference>
<keyword evidence="8" id="KW-0675">Receptor</keyword>